<keyword evidence="3" id="KW-0808">Transferase</keyword>
<evidence type="ECO:0000256" key="3">
    <source>
        <dbReference type="ARBA" id="ARBA00022679"/>
    </source>
</evidence>
<accession>A0A1E1KIV4</accession>
<evidence type="ECO:0000256" key="1">
    <source>
        <dbReference type="ARBA" id="ARBA00000900"/>
    </source>
</evidence>
<dbReference type="EMBL" id="FJUX01000034">
    <property type="protein sequence ID" value="CZS97977.1"/>
    <property type="molecule type" value="Genomic_DNA"/>
</dbReference>
<dbReference type="InterPro" id="IPR001841">
    <property type="entry name" value="Znf_RING"/>
</dbReference>
<keyword evidence="6" id="KW-0862">Zinc</keyword>
<evidence type="ECO:0000256" key="2">
    <source>
        <dbReference type="ARBA" id="ARBA00012483"/>
    </source>
</evidence>
<dbReference type="AlphaFoldDB" id="A0A1E1KIV4"/>
<sequence length="420" mass="47556">MDQEDGNTRSQVLRTTSAEIYSRKEVSTGHDTEDETCCVICLERVSEQAIAKPCQHASFDYLCLISWLQEHSTCPLCKADVQTVRYDITDQKTFKTYEVTSTTKPPPSNPDSNYNVFEIRNRFNERGRRSYRGRREYDRAPVQTADEALLRRRHIYQHQLFSLHVGTNRVSRFRDLTPALFTTDSELISRARKWIRRELHVFTFLTPDATSSSNAGARGDRRANNAEFLLEYIIAILKTVDVQSSGGQAEEMLQEFLGRGNTRLFLHELRAWLRSPYTELDAWDRHVQYPAIGENKNGEDGRGDRRGSGKDPQGADIEEMALAGVVEGIHHTGGEDLREMVESFQNPPTSSTGLCPSTGMRLSLVPLKKAWRITLDTPAWEESTASQVGRAIPKLKGEEYESRDSKSSSRNSSSLSIIGK</sequence>
<dbReference type="PANTHER" id="PTHR46077:SF1">
    <property type="entry name" value="TOP1 BINDING ARGININE_SERINE RICH PROTEIN, E3 UBIQUITIN LIGASE"/>
    <property type="match status" value="1"/>
</dbReference>
<dbReference type="OrthoDB" id="444265at2759"/>
<keyword evidence="10" id="KW-1185">Reference proteome</keyword>
<dbReference type="GO" id="GO:0008270">
    <property type="term" value="F:zinc ion binding"/>
    <property type="evidence" value="ECO:0007669"/>
    <property type="project" value="UniProtKB-KW"/>
</dbReference>
<evidence type="ECO:0000256" key="7">
    <source>
        <dbReference type="SAM" id="MobiDB-lite"/>
    </source>
</evidence>
<evidence type="ECO:0000259" key="8">
    <source>
        <dbReference type="PROSITE" id="PS50089"/>
    </source>
</evidence>
<dbReference type="SMART" id="SM00184">
    <property type="entry name" value="RING"/>
    <property type="match status" value="1"/>
</dbReference>
<evidence type="ECO:0000256" key="4">
    <source>
        <dbReference type="ARBA" id="ARBA00023015"/>
    </source>
</evidence>
<keyword evidence="6" id="KW-0479">Metal-binding</keyword>
<protein>
    <recommendedName>
        <fullName evidence="2">RING-type E3 ubiquitin transferase</fullName>
        <ecNumber evidence="2">2.3.2.27</ecNumber>
    </recommendedName>
</protein>
<dbReference type="GO" id="GO:0006513">
    <property type="term" value="P:protein monoubiquitination"/>
    <property type="evidence" value="ECO:0007669"/>
    <property type="project" value="TreeGrafter"/>
</dbReference>
<gene>
    <name evidence="9" type="ORF">RAG0_06863</name>
</gene>
<feature type="region of interest" description="Disordered" evidence="7">
    <location>
        <begin position="381"/>
        <end position="420"/>
    </location>
</feature>
<keyword evidence="6" id="KW-0863">Zinc-finger</keyword>
<organism evidence="9 10">
    <name type="scientific">Rhynchosporium agropyri</name>
    <dbReference type="NCBI Taxonomy" id="914238"/>
    <lineage>
        <taxon>Eukaryota</taxon>
        <taxon>Fungi</taxon>
        <taxon>Dikarya</taxon>
        <taxon>Ascomycota</taxon>
        <taxon>Pezizomycotina</taxon>
        <taxon>Leotiomycetes</taxon>
        <taxon>Helotiales</taxon>
        <taxon>Ploettnerulaceae</taxon>
        <taxon>Rhynchosporium</taxon>
    </lineage>
</organism>
<dbReference type="InterPro" id="IPR013083">
    <property type="entry name" value="Znf_RING/FYVE/PHD"/>
</dbReference>
<evidence type="ECO:0000313" key="10">
    <source>
        <dbReference type="Proteomes" id="UP000178912"/>
    </source>
</evidence>
<feature type="region of interest" description="Disordered" evidence="7">
    <location>
        <begin position="292"/>
        <end position="314"/>
    </location>
</feature>
<dbReference type="SUPFAM" id="SSF57850">
    <property type="entry name" value="RING/U-box"/>
    <property type="match status" value="1"/>
</dbReference>
<comment type="catalytic activity">
    <reaction evidence="1">
        <text>S-ubiquitinyl-[E2 ubiquitin-conjugating enzyme]-L-cysteine + [acceptor protein]-L-lysine = [E2 ubiquitin-conjugating enzyme]-L-cysteine + N(6)-ubiquitinyl-[acceptor protein]-L-lysine.</text>
        <dbReference type="EC" id="2.3.2.27"/>
    </reaction>
</comment>
<dbReference type="PROSITE" id="PS50089">
    <property type="entry name" value="ZF_RING_2"/>
    <property type="match status" value="1"/>
</dbReference>
<dbReference type="GO" id="GO:0061630">
    <property type="term" value="F:ubiquitin protein ligase activity"/>
    <property type="evidence" value="ECO:0007669"/>
    <property type="project" value="UniProtKB-EC"/>
</dbReference>
<evidence type="ECO:0000256" key="5">
    <source>
        <dbReference type="ARBA" id="ARBA00023163"/>
    </source>
</evidence>
<name>A0A1E1KIV4_9HELO</name>
<dbReference type="Gene3D" id="3.30.40.10">
    <property type="entry name" value="Zinc/RING finger domain, C3HC4 (zinc finger)"/>
    <property type="match status" value="1"/>
</dbReference>
<proteinExistence type="predicted"/>
<feature type="compositionally biased region" description="Basic and acidic residues" evidence="7">
    <location>
        <begin position="395"/>
        <end position="407"/>
    </location>
</feature>
<feature type="domain" description="RING-type" evidence="8">
    <location>
        <begin position="38"/>
        <end position="78"/>
    </location>
</feature>
<keyword evidence="5" id="KW-0804">Transcription</keyword>
<dbReference type="EC" id="2.3.2.27" evidence="2"/>
<dbReference type="PANTHER" id="PTHR46077">
    <property type="entry name" value="E3 UBIQUITIN-PROTEIN LIGASE TOPORS"/>
    <property type="match status" value="1"/>
</dbReference>
<keyword evidence="4" id="KW-0805">Transcription regulation</keyword>
<feature type="compositionally biased region" description="Low complexity" evidence="7">
    <location>
        <begin position="408"/>
        <end position="420"/>
    </location>
</feature>
<feature type="compositionally biased region" description="Basic and acidic residues" evidence="7">
    <location>
        <begin position="296"/>
        <end position="309"/>
    </location>
</feature>
<dbReference type="GO" id="GO:0000209">
    <property type="term" value="P:protein polyubiquitination"/>
    <property type="evidence" value="ECO:0007669"/>
    <property type="project" value="TreeGrafter"/>
</dbReference>
<evidence type="ECO:0000256" key="6">
    <source>
        <dbReference type="PROSITE-ProRule" id="PRU00175"/>
    </source>
</evidence>
<dbReference type="Proteomes" id="UP000178912">
    <property type="component" value="Unassembled WGS sequence"/>
</dbReference>
<evidence type="ECO:0000313" key="9">
    <source>
        <dbReference type="EMBL" id="CZS97977.1"/>
    </source>
</evidence>
<dbReference type="Pfam" id="PF13639">
    <property type="entry name" value="zf-RING_2"/>
    <property type="match status" value="1"/>
</dbReference>
<reference evidence="10" key="1">
    <citation type="submission" date="2016-03" db="EMBL/GenBank/DDBJ databases">
        <authorList>
            <person name="Guldener U."/>
        </authorList>
    </citation>
    <scope>NUCLEOTIDE SEQUENCE [LARGE SCALE GENOMIC DNA]</scope>
    <source>
        <strain evidence="10">04CH-RAC-A.6.1</strain>
    </source>
</reference>